<evidence type="ECO:0000313" key="13">
    <source>
        <dbReference type="EMBL" id="KAF8396594.1"/>
    </source>
</evidence>
<keyword evidence="15" id="KW-1185">Reference proteome</keyword>
<dbReference type="SMART" id="SM00554">
    <property type="entry name" value="FAS1"/>
    <property type="match status" value="1"/>
</dbReference>
<dbReference type="OMA" id="AGHFDNF"/>
<keyword evidence="4" id="KW-0449">Lipoprotein</keyword>
<keyword evidence="8" id="KW-0325">Glycoprotein</keyword>
<dbReference type="OrthoDB" id="286301at2759"/>
<evidence type="ECO:0000256" key="10">
    <source>
        <dbReference type="SAM" id="MobiDB-lite"/>
    </source>
</evidence>
<evidence type="ECO:0000256" key="7">
    <source>
        <dbReference type="ARBA" id="ARBA00023136"/>
    </source>
</evidence>
<gene>
    <name evidence="13" type="ORF">HHK36_018218</name>
    <name evidence="14" type="ORF">HHK36_018233</name>
</gene>
<dbReference type="EMBL" id="JABCRI010000012">
    <property type="protein sequence ID" value="KAF8396609.1"/>
    <property type="molecule type" value="Genomic_DNA"/>
</dbReference>
<feature type="chain" id="PRO_5042410750" description="FAS1 domain-containing protein" evidence="11">
    <location>
        <begin position="26"/>
        <end position="290"/>
    </location>
</feature>
<name>A0A834YVH6_TETSI</name>
<evidence type="ECO:0000256" key="8">
    <source>
        <dbReference type="ARBA" id="ARBA00023180"/>
    </source>
</evidence>
<keyword evidence="3" id="KW-1003">Cell membrane</keyword>
<dbReference type="GO" id="GO:0098552">
    <property type="term" value="C:side of membrane"/>
    <property type="evidence" value="ECO:0007669"/>
    <property type="project" value="UniProtKB-KW"/>
</dbReference>
<evidence type="ECO:0000256" key="5">
    <source>
        <dbReference type="ARBA" id="ARBA00022729"/>
    </source>
</evidence>
<dbReference type="Proteomes" id="UP000655225">
    <property type="component" value="Unassembled WGS sequence"/>
</dbReference>
<feature type="domain" description="FAS1" evidence="12">
    <location>
        <begin position="83"/>
        <end position="226"/>
    </location>
</feature>
<reference evidence="13 15" key="1">
    <citation type="submission" date="2020-04" db="EMBL/GenBank/DDBJ databases">
        <title>Plant Genome Project.</title>
        <authorList>
            <person name="Zhang R.-G."/>
        </authorList>
    </citation>
    <scope>NUCLEOTIDE SEQUENCE [LARGE SCALE GENOMIC DNA]</scope>
    <source>
        <strain evidence="13">YNK0</strain>
        <tissue evidence="13">Leaf</tissue>
    </source>
</reference>
<dbReference type="InterPro" id="IPR045003">
    <property type="entry name" value="FLA_A"/>
</dbReference>
<dbReference type="AlphaFoldDB" id="A0A834YVH6"/>
<dbReference type="Gene3D" id="2.30.180.10">
    <property type="entry name" value="FAS1 domain"/>
    <property type="match status" value="1"/>
</dbReference>
<comment type="caution">
    <text evidence="13">The sequence shown here is derived from an EMBL/GenBank/DDBJ whole genome shotgun (WGS) entry which is preliminary data.</text>
</comment>
<keyword evidence="4" id="KW-0336">GPI-anchor</keyword>
<evidence type="ECO:0000256" key="11">
    <source>
        <dbReference type="SAM" id="SignalP"/>
    </source>
</evidence>
<dbReference type="FunFam" id="2.30.180.10:FF:000006">
    <property type="entry name" value="Fasciclin-like arabinogalactan protein 11"/>
    <property type="match status" value="1"/>
</dbReference>
<comment type="function">
    <text evidence="9">May be a cell surface adhesion protein.</text>
</comment>
<sequence length="290" mass="30177">MMKQLLLSLFSALLVFFLHCTTTLAQSPAVSPALPPVVLSPPQPPALSPVQLPVPSPPQPPALSPIQIPLLSPALSPGPAPSSANVTAILEKAGKFNTLIWLLGNTKVGDQINTQISTSGQGITLFAPNDKAFSRLKSGTLNALSTHQTIQLVQFHVLPTCISLSQFQAVSNPLRTQAGLSDSFLLNVTASSSNQVSISTGLVNATVTANLYTDNQLAVYEVDKVLLPLQVFSPKSPAPAPVPSSSPPPPQQQQDTPATVTSVDDSSTAMGLIRHAAISFGVAAIAAFSL</sequence>
<evidence type="ECO:0000256" key="2">
    <source>
        <dbReference type="ARBA" id="ARBA00007843"/>
    </source>
</evidence>
<keyword evidence="5 11" id="KW-0732">Signal</keyword>
<dbReference type="Pfam" id="PF02469">
    <property type="entry name" value="Fasciclin"/>
    <property type="match status" value="1"/>
</dbReference>
<dbReference type="PROSITE" id="PS50213">
    <property type="entry name" value="FAS1"/>
    <property type="match status" value="1"/>
</dbReference>
<comment type="similarity">
    <text evidence="2">Belongs to the fasciclin-like AGP family.</text>
</comment>
<evidence type="ECO:0000259" key="12">
    <source>
        <dbReference type="PROSITE" id="PS50213"/>
    </source>
</evidence>
<dbReference type="InterPro" id="IPR036378">
    <property type="entry name" value="FAS1_dom_sf"/>
</dbReference>
<dbReference type="GO" id="GO:0005886">
    <property type="term" value="C:plasma membrane"/>
    <property type="evidence" value="ECO:0007669"/>
    <property type="project" value="UniProtKB-SubCell"/>
</dbReference>
<organism evidence="13 15">
    <name type="scientific">Tetracentron sinense</name>
    <name type="common">Spur-leaf</name>
    <dbReference type="NCBI Taxonomy" id="13715"/>
    <lineage>
        <taxon>Eukaryota</taxon>
        <taxon>Viridiplantae</taxon>
        <taxon>Streptophyta</taxon>
        <taxon>Embryophyta</taxon>
        <taxon>Tracheophyta</taxon>
        <taxon>Spermatophyta</taxon>
        <taxon>Magnoliopsida</taxon>
        <taxon>Trochodendrales</taxon>
        <taxon>Trochodendraceae</taxon>
        <taxon>Tetracentron</taxon>
    </lineage>
</organism>
<proteinExistence type="inferred from homology"/>
<evidence type="ECO:0000256" key="4">
    <source>
        <dbReference type="ARBA" id="ARBA00022622"/>
    </source>
</evidence>
<evidence type="ECO:0000313" key="14">
    <source>
        <dbReference type="EMBL" id="KAF8396609.1"/>
    </source>
</evidence>
<comment type="subcellular location">
    <subcellularLocation>
        <location evidence="1">Cell membrane</location>
        <topology evidence="1">Lipid-anchor</topology>
        <topology evidence="1">GPI-anchor</topology>
    </subcellularLocation>
</comment>
<dbReference type="SUPFAM" id="SSF82153">
    <property type="entry name" value="FAS1 domain"/>
    <property type="match status" value="1"/>
</dbReference>
<feature type="region of interest" description="Disordered" evidence="10">
    <location>
        <begin position="237"/>
        <end position="264"/>
    </location>
</feature>
<evidence type="ECO:0000256" key="6">
    <source>
        <dbReference type="ARBA" id="ARBA00022974"/>
    </source>
</evidence>
<dbReference type="EMBL" id="JABCRI010000012">
    <property type="protein sequence ID" value="KAF8396594.1"/>
    <property type="molecule type" value="Genomic_DNA"/>
</dbReference>
<feature type="signal peptide" evidence="11">
    <location>
        <begin position="1"/>
        <end position="25"/>
    </location>
</feature>
<evidence type="ECO:0000256" key="1">
    <source>
        <dbReference type="ARBA" id="ARBA00004609"/>
    </source>
</evidence>
<feature type="compositionally biased region" description="Pro residues" evidence="10">
    <location>
        <begin position="237"/>
        <end position="251"/>
    </location>
</feature>
<feature type="compositionally biased region" description="Polar residues" evidence="10">
    <location>
        <begin position="255"/>
        <end position="264"/>
    </location>
</feature>
<dbReference type="GO" id="GO:0009834">
    <property type="term" value="P:plant-type secondary cell wall biogenesis"/>
    <property type="evidence" value="ECO:0007669"/>
    <property type="project" value="UniProtKB-ARBA"/>
</dbReference>
<evidence type="ECO:0000313" key="15">
    <source>
        <dbReference type="Proteomes" id="UP000655225"/>
    </source>
</evidence>
<protein>
    <recommendedName>
        <fullName evidence="12">FAS1 domain-containing protein</fullName>
    </recommendedName>
</protein>
<accession>A0A834YVH6</accession>
<keyword evidence="6" id="KW-0654">Proteoglycan</keyword>
<dbReference type="PANTHER" id="PTHR32077">
    <property type="entry name" value="FASCICLIN-LIKE ARABINOGALACTAN PROTEIN"/>
    <property type="match status" value="1"/>
</dbReference>
<evidence type="ECO:0000256" key="9">
    <source>
        <dbReference type="ARBA" id="ARBA00024686"/>
    </source>
</evidence>
<dbReference type="PANTHER" id="PTHR32077:SF65">
    <property type="entry name" value="FASCICLIN-LIKE ARABINOGALACTAN PROTEIN 11"/>
    <property type="match status" value="1"/>
</dbReference>
<dbReference type="InterPro" id="IPR000782">
    <property type="entry name" value="FAS1_domain"/>
</dbReference>
<keyword evidence="7" id="KW-0472">Membrane</keyword>
<evidence type="ECO:0000256" key="3">
    <source>
        <dbReference type="ARBA" id="ARBA00022475"/>
    </source>
</evidence>